<evidence type="ECO:0000313" key="4">
    <source>
        <dbReference type="EMBL" id="QNG41877.1"/>
    </source>
</evidence>
<evidence type="ECO:0000256" key="1">
    <source>
        <dbReference type="ARBA" id="ARBA00004328"/>
    </source>
</evidence>
<accession>A0AAE7M2H0</accession>
<keyword evidence="2 4" id="KW-0167">Capsid protein</keyword>
<dbReference type="GeneID" id="80539178"/>
<dbReference type="GO" id="GO:0019028">
    <property type="term" value="C:viral capsid"/>
    <property type="evidence" value="ECO:0007669"/>
    <property type="project" value="UniProtKB-KW"/>
</dbReference>
<reference evidence="4 5" key="1">
    <citation type="journal article" date="2020" name="Arch. Virol.">
        <title>Complete genome sequence of cherry virus T, a novel cherry-infecting tepovirus.</title>
        <authorList>
            <person name="Marais A."/>
            <person name="Safarova D."/>
            <person name="Navratil M."/>
            <person name="Faure C."/>
            <person name="Cornaggia D."/>
            <person name="Brans Y."/>
            <person name="Sucha J."/>
            <person name="Candresse T."/>
        </authorList>
    </citation>
    <scope>NUCLEOTIDE SEQUENCE [LARGE SCALE GENOMIC DNA]</scope>
    <source>
        <strain evidence="4">2/15a</strain>
    </source>
</reference>
<dbReference type="Proteomes" id="UP000831162">
    <property type="component" value="Segment"/>
</dbReference>
<evidence type="ECO:0000313" key="5">
    <source>
        <dbReference type="Proteomes" id="UP000831162"/>
    </source>
</evidence>
<protein>
    <submittedName>
        <fullName evidence="4">Coat protein</fullName>
    </submittedName>
</protein>
<dbReference type="EMBL" id="MT090966">
    <property type="protein sequence ID" value="QNG41877.1"/>
    <property type="molecule type" value="Genomic_RNA"/>
</dbReference>
<name>A0AAE7M2H0_9VIRU</name>
<keyword evidence="3" id="KW-0946">Virion</keyword>
<proteinExistence type="predicted"/>
<dbReference type="RefSeq" id="YP_010800570.1">
    <property type="nucleotide sequence ID" value="NC_076873.1"/>
</dbReference>
<dbReference type="KEGG" id="vg:80539178"/>
<sequence length="220" mass="24961">MGITKKERQEIMKEVDGVLTTKFKGQVPQGQQFSVEVLHFLQEYIFGNIALKGASESTEWEDVEVSSGKWANNTGFHTARNLDLELPGETSRELRAAAFNFKVNLHTLTQSLTALANSSSNVFVSNKSLRRLCVPYAERAKTYLSIRKVDGEYTNLVQKMPDTCRLAPEVCFDFNEGLDVLKLTDVQARVMQKLQRRLFATELKKRESDRVSEDHIGDQL</sequence>
<dbReference type="InterPro" id="IPR008879">
    <property type="entry name" value="Coat_protein_tricho/vitivirus"/>
</dbReference>
<organism evidence="4 5">
    <name type="scientific">Cherry virus T</name>
    <dbReference type="NCBI Taxonomy" id="2763129"/>
    <lineage>
        <taxon>Viruses</taxon>
        <taxon>Riboviria</taxon>
        <taxon>Orthornavirae</taxon>
        <taxon>Kitrinoviricota</taxon>
        <taxon>Alsuviricetes</taxon>
        <taxon>Tymovirales</taxon>
        <taxon>Betaflexiviridae</taxon>
        <taxon>Trivirinae</taxon>
        <taxon>Tepovirus</taxon>
        <taxon>Tepovirus tafavii</taxon>
        <taxon>Tepovirus ChVT</taxon>
    </lineage>
</organism>
<dbReference type="Pfam" id="PF05892">
    <property type="entry name" value="Tricho_coat"/>
    <property type="match status" value="1"/>
</dbReference>
<keyword evidence="5" id="KW-1185">Reference proteome</keyword>
<evidence type="ECO:0000256" key="2">
    <source>
        <dbReference type="ARBA" id="ARBA00022561"/>
    </source>
</evidence>
<comment type="subcellular location">
    <subcellularLocation>
        <location evidence="1">Virion</location>
    </subcellularLocation>
</comment>
<evidence type="ECO:0000256" key="3">
    <source>
        <dbReference type="ARBA" id="ARBA00022844"/>
    </source>
</evidence>